<dbReference type="InParanoid" id="A0A1Y2DSL6"/>
<dbReference type="SUPFAM" id="SSF56281">
    <property type="entry name" value="Metallo-hydrolase/oxidoreductase"/>
    <property type="match status" value="1"/>
</dbReference>
<dbReference type="OrthoDB" id="536211at2759"/>
<proteinExistence type="predicted"/>
<feature type="domain" description="Metallo-beta-lactamase" evidence="1">
    <location>
        <begin position="50"/>
        <end position="226"/>
    </location>
</feature>
<sequence>MAEAREGGPLATFQILNPYPDIYAYYDGRTGERFHSDRPNWLDDGAFALGVATYSIISGTEALIYDAHITTTHAAAMQRHIQGLGVTKTTILYSHFHADHIAGAPALRNTNSTFICQRITASKLDETKDELAEDDPPIPDVVIPTTLYSDQLDLKIGDLTVELHNFNIHTRDGTVLWLPSQRLLFAGDTLEDTATYISEAENLPTHLNELRRMADQFPESKILPAHGSPERIAAGGYGTSLIQATIRYIEVMTEPIERPKAWEQMLEKVVEEDVERGDLIYFEEYERVHRDNMEVIREARREAAQV</sequence>
<dbReference type="RefSeq" id="XP_040713962.1">
    <property type="nucleotide sequence ID" value="XM_040863014.1"/>
</dbReference>
<dbReference type="STRING" id="1141098.A0A1Y2DSL6"/>
<dbReference type="InterPro" id="IPR036866">
    <property type="entry name" value="RibonucZ/Hydroxyglut_hydro"/>
</dbReference>
<accession>A0A1Y2DSL6</accession>
<dbReference type="Gene3D" id="3.60.15.10">
    <property type="entry name" value="Ribonuclease Z/Hydroxyacylglutathione hydrolase-like"/>
    <property type="match status" value="1"/>
</dbReference>
<evidence type="ECO:0000313" key="3">
    <source>
        <dbReference type="Proteomes" id="UP000193689"/>
    </source>
</evidence>
<comment type="caution">
    <text evidence="2">The sequence shown here is derived from an EMBL/GenBank/DDBJ whole genome shotgun (WGS) entry which is preliminary data.</text>
</comment>
<protein>
    <submittedName>
        <fullName evidence="2">Beta-lactamase-like protein</fullName>
    </submittedName>
</protein>
<dbReference type="PANTHER" id="PTHR42951">
    <property type="entry name" value="METALLO-BETA-LACTAMASE DOMAIN-CONTAINING"/>
    <property type="match status" value="1"/>
</dbReference>
<dbReference type="Pfam" id="PF00753">
    <property type="entry name" value="Lactamase_B"/>
    <property type="match status" value="1"/>
</dbReference>
<gene>
    <name evidence="2" type="ORF">BCR38DRAFT_475559</name>
</gene>
<evidence type="ECO:0000259" key="1">
    <source>
        <dbReference type="SMART" id="SM00849"/>
    </source>
</evidence>
<dbReference type="SMART" id="SM00849">
    <property type="entry name" value="Lactamase_B"/>
    <property type="match status" value="1"/>
</dbReference>
<dbReference type="AlphaFoldDB" id="A0A1Y2DSL6"/>
<dbReference type="InterPro" id="IPR001279">
    <property type="entry name" value="Metallo-B-lactamas"/>
</dbReference>
<dbReference type="GeneID" id="63779226"/>
<evidence type="ECO:0000313" key="2">
    <source>
        <dbReference type="EMBL" id="ORY62126.1"/>
    </source>
</evidence>
<dbReference type="InterPro" id="IPR050855">
    <property type="entry name" value="NDM-1-like"/>
</dbReference>
<dbReference type="PANTHER" id="PTHR42951:SF4">
    <property type="entry name" value="ACYL-COENZYME A THIOESTERASE MBLAC2"/>
    <property type="match status" value="1"/>
</dbReference>
<organism evidence="2 3">
    <name type="scientific">Pseudomassariella vexata</name>
    <dbReference type="NCBI Taxonomy" id="1141098"/>
    <lineage>
        <taxon>Eukaryota</taxon>
        <taxon>Fungi</taxon>
        <taxon>Dikarya</taxon>
        <taxon>Ascomycota</taxon>
        <taxon>Pezizomycotina</taxon>
        <taxon>Sordariomycetes</taxon>
        <taxon>Xylariomycetidae</taxon>
        <taxon>Amphisphaeriales</taxon>
        <taxon>Pseudomassariaceae</taxon>
        <taxon>Pseudomassariella</taxon>
    </lineage>
</organism>
<name>A0A1Y2DSL6_9PEZI</name>
<dbReference type="Proteomes" id="UP000193689">
    <property type="component" value="Unassembled WGS sequence"/>
</dbReference>
<reference evidence="2 3" key="1">
    <citation type="submission" date="2016-07" db="EMBL/GenBank/DDBJ databases">
        <title>Pervasive Adenine N6-methylation of Active Genes in Fungi.</title>
        <authorList>
            <consortium name="DOE Joint Genome Institute"/>
            <person name="Mondo S.J."/>
            <person name="Dannebaum R.O."/>
            <person name="Kuo R.C."/>
            <person name="Labutti K."/>
            <person name="Haridas S."/>
            <person name="Kuo A."/>
            <person name="Salamov A."/>
            <person name="Ahrendt S.R."/>
            <person name="Lipzen A."/>
            <person name="Sullivan W."/>
            <person name="Andreopoulos W.B."/>
            <person name="Clum A."/>
            <person name="Lindquist E."/>
            <person name="Daum C."/>
            <person name="Ramamoorthy G.K."/>
            <person name="Gryganskyi A."/>
            <person name="Culley D."/>
            <person name="Magnuson J.K."/>
            <person name="James T.Y."/>
            <person name="O'Malley M.A."/>
            <person name="Stajich J.E."/>
            <person name="Spatafora J.W."/>
            <person name="Visel A."/>
            <person name="Grigoriev I.V."/>
        </authorList>
    </citation>
    <scope>NUCLEOTIDE SEQUENCE [LARGE SCALE GENOMIC DNA]</scope>
    <source>
        <strain evidence="2 3">CBS 129021</strain>
    </source>
</reference>
<keyword evidence="3" id="KW-1185">Reference proteome</keyword>
<dbReference type="EMBL" id="MCFJ01000009">
    <property type="protein sequence ID" value="ORY62126.1"/>
    <property type="molecule type" value="Genomic_DNA"/>
</dbReference>